<sequence>MNDLTCINYKSANETGAKTPIRESFFFGYGSLVNRKTHGFTPPYPAKATGWRRAWQSVPSSPLAYLTAVPDPDCTIEGLIAPVPEDGWAALDLREAAYERLDARSAIHHEAPGATELAIYSIAPDRRIAPRADTPVLLSYLDVVVQGYLQEFGPEGADRFFATTSGWEAHFLDDRDAPRYPRAQILSDDERAFVDTRLDALGARRIRA</sequence>
<gene>
    <name evidence="1" type="ORF">GCM10011415_31610</name>
</gene>
<dbReference type="SUPFAM" id="SSF110857">
    <property type="entry name" value="Gamma-glutamyl cyclotransferase-like"/>
    <property type="match status" value="1"/>
</dbReference>
<proteinExistence type="predicted"/>
<dbReference type="InterPro" id="IPR013024">
    <property type="entry name" value="GGCT-like"/>
</dbReference>
<accession>A0A8J2ZLK8</accession>
<evidence type="ECO:0000313" key="2">
    <source>
        <dbReference type="Proteomes" id="UP000617145"/>
    </source>
</evidence>
<dbReference type="InterPro" id="IPR036568">
    <property type="entry name" value="GGCT-like_sf"/>
</dbReference>
<dbReference type="Proteomes" id="UP000617145">
    <property type="component" value="Unassembled WGS sequence"/>
</dbReference>
<protein>
    <submittedName>
        <fullName evidence="1">Gamma-glutamylcyclotransferase</fullName>
    </submittedName>
</protein>
<dbReference type="CDD" id="cd06661">
    <property type="entry name" value="GGCT_like"/>
    <property type="match status" value="1"/>
</dbReference>
<dbReference type="AlphaFoldDB" id="A0A8J2ZLK8"/>
<evidence type="ECO:0000313" key="1">
    <source>
        <dbReference type="EMBL" id="GGG79979.1"/>
    </source>
</evidence>
<reference evidence="1" key="1">
    <citation type="journal article" date="2014" name="Int. J. Syst. Evol. Microbiol.">
        <title>Complete genome sequence of Corynebacterium casei LMG S-19264T (=DSM 44701T), isolated from a smear-ripened cheese.</title>
        <authorList>
            <consortium name="US DOE Joint Genome Institute (JGI-PGF)"/>
            <person name="Walter F."/>
            <person name="Albersmeier A."/>
            <person name="Kalinowski J."/>
            <person name="Ruckert C."/>
        </authorList>
    </citation>
    <scope>NUCLEOTIDE SEQUENCE</scope>
    <source>
        <strain evidence="1">CGMCC 1.15762</strain>
    </source>
</reference>
<comment type="caution">
    <text evidence="1">The sequence shown here is derived from an EMBL/GenBank/DDBJ whole genome shotgun (WGS) entry which is preliminary data.</text>
</comment>
<dbReference type="EMBL" id="BMJV01000006">
    <property type="protein sequence ID" value="GGG79979.1"/>
    <property type="molecule type" value="Genomic_DNA"/>
</dbReference>
<organism evidence="1 2">
    <name type="scientific">Salipiger pallidus</name>
    <dbReference type="NCBI Taxonomy" id="1775170"/>
    <lineage>
        <taxon>Bacteria</taxon>
        <taxon>Pseudomonadati</taxon>
        <taxon>Pseudomonadota</taxon>
        <taxon>Alphaproteobacteria</taxon>
        <taxon>Rhodobacterales</taxon>
        <taxon>Roseobacteraceae</taxon>
        <taxon>Salipiger</taxon>
    </lineage>
</organism>
<name>A0A8J2ZLK8_9RHOB</name>
<dbReference type="Gene3D" id="3.10.490.10">
    <property type="entry name" value="Gamma-glutamyl cyclotransferase-like"/>
    <property type="match status" value="1"/>
</dbReference>
<keyword evidence="2" id="KW-1185">Reference proteome</keyword>
<reference evidence="1" key="2">
    <citation type="submission" date="2020-09" db="EMBL/GenBank/DDBJ databases">
        <authorList>
            <person name="Sun Q."/>
            <person name="Zhou Y."/>
        </authorList>
    </citation>
    <scope>NUCLEOTIDE SEQUENCE</scope>
    <source>
        <strain evidence="1">CGMCC 1.15762</strain>
    </source>
</reference>